<reference evidence="1" key="1">
    <citation type="journal article" date="2015" name="Nature">
        <title>Complex archaea that bridge the gap between prokaryotes and eukaryotes.</title>
        <authorList>
            <person name="Spang A."/>
            <person name="Saw J.H."/>
            <person name="Jorgensen S.L."/>
            <person name="Zaremba-Niedzwiedzka K."/>
            <person name="Martijn J."/>
            <person name="Lind A.E."/>
            <person name="van Eijk R."/>
            <person name="Schleper C."/>
            <person name="Guy L."/>
            <person name="Ettema T.J."/>
        </authorList>
    </citation>
    <scope>NUCLEOTIDE SEQUENCE</scope>
</reference>
<sequence length="403" mass="41873">SWWIAPLIDGTFGERVSTWKLIYDPAGQRVFCFPNNEDTAWVLHKHLLFGPNRQIGGKNISPWSKWTTSAVDGLRVTAIGVFFDPTDSPALLSTSPGAGFTNFSGGVTPTIFFGVGGAGGGGGGGIFSLKKSPEDEQVAQWVIGGESGKLATSPNGLIWTLQTSSVEGDGLSDGRIDGLAKGDDIWVGCTGGGKIIYSTDTVNWSNTGVISPFIIQDVMWWPDESKFVAVAWDTFGNGGEVYTSTNGIDWIQTKVWADDPDPDFFGPESICHDGNGLLFASGDEGSGMGVARSTDAVTWTIVSGLNTVPAFGGGGVCASDLAASPTLAVGGPGNSGAGEAPDIHNSTDAISWTLYTDPGVPDTGQFTGLAFGNSTWVAVGSVSILLTSSDAQTWAIETSPVIA</sequence>
<evidence type="ECO:0008006" key="2">
    <source>
        <dbReference type="Google" id="ProtNLM"/>
    </source>
</evidence>
<feature type="non-terminal residue" evidence="1">
    <location>
        <position position="1"/>
    </location>
</feature>
<name>A0A0F9AQE1_9ZZZZ</name>
<organism evidence="1">
    <name type="scientific">marine sediment metagenome</name>
    <dbReference type="NCBI Taxonomy" id="412755"/>
    <lineage>
        <taxon>unclassified sequences</taxon>
        <taxon>metagenomes</taxon>
        <taxon>ecological metagenomes</taxon>
    </lineage>
</organism>
<proteinExistence type="predicted"/>
<dbReference type="EMBL" id="LAZR01053462">
    <property type="protein sequence ID" value="KKK80689.1"/>
    <property type="molecule type" value="Genomic_DNA"/>
</dbReference>
<accession>A0A0F9AQE1</accession>
<evidence type="ECO:0000313" key="1">
    <source>
        <dbReference type="EMBL" id="KKK80689.1"/>
    </source>
</evidence>
<dbReference type="SUPFAM" id="SSF110296">
    <property type="entry name" value="Oligoxyloglucan reducing end-specific cellobiohydrolase"/>
    <property type="match status" value="1"/>
</dbReference>
<gene>
    <name evidence="1" type="ORF">LCGC14_2820980</name>
</gene>
<protein>
    <recommendedName>
        <fullName evidence="2">Photosynthesis system II assembly factor Ycf48/Hcf136-like domain-containing protein</fullName>
    </recommendedName>
</protein>
<feature type="non-terminal residue" evidence="1">
    <location>
        <position position="403"/>
    </location>
</feature>
<dbReference type="AlphaFoldDB" id="A0A0F9AQE1"/>
<comment type="caution">
    <text evidence="1">The sequence shown here is derived from an EMBL/GenBank/DDBJ whole genome shotgun (WGS) entry which is preliminary data.</text>
</comment>